<proteinExistence type="inferred from homology"/>
<dbReference type="OrthoDB" id="6132759at2759"/>
<reference evidence="8" key="1">
    <citation type="submission" date="2021-04" db="EMBL/GenBank/DDBJ databases">
        <authorList>
            <consortium name="Molecular Ecology Group"/>
        </authorList>
    </citation>
    <scope>NUCLEOTIDE SEQUENCE</scope>
</reference>
<keyword evidence="3 7" id="KW-0812">Transmembrane</keyword>
<feature type="non-terminal residue" evidence="8">
    <location>
        <position position="1"/>
    </location>
</feature>
<protein>
    <recommendedName>
        <fullName evidence="10">Sodium/glucose cotransporter</fullName>
    </recommendedName>
</protein>
<dbReference type="PANTHER" id="PTHR11819:SF195">
    <property type="entry name" value="SODIUM_GLUCOSE COTRANSPORTER 4"/>
    <property type="match status" value="1"/>
</dbReference>
<comment type="caution">
    <text evidence="8">The sequence shown here is derived from an EMBL/GenBank/DDBJ whole genome shotgun (WGS) entry which is preliminary data.</text>
</comment>
<evidence type="ECO:0008006" key="10">
    <source>
        <dbReference type="Google" id="ProtNLM"/>
    </source>
</evidence>
<feature type="transmembrane region" description="Helical" evidence="7">
    <location>
        <begin position="122"/>
        <end position="141"/>
    </location>
</feature>
<feature type="transmembrane region" description="Helical" evidence="7">
    <location>
        <begin position="6"/>
        <end position="27"/>
    </location>
</feature>
<dbReference type="GO" id="GO:0005412">
    <property type="term" value="F:D-glucose:sodium symporter activity"/>
    <property type="evidence" value="ECO:0007669"/>
    <property type="project" value="TreeGrafter"/>
</dbReference>
<dbReference type="AlphaFoldDB" id="A0A8S3ZHZ2"/>
<evidence type="ECO:0000256" key="5">
    <source>
        <dbReference type="ARBA" id="ARBA00023136"/>
    </source>
</evidence>
<keyword evidence="9" id="KW-1185">Reference proteome</keyword>
<feature type="transmembrane region" description="Helical" evidence="7">
    <location>
        <begin position="192"/>
        <end position="211"/>
    </location>
</feature>
<dbReference type="CDD" id="cd10329">
    <property type="entry name" value="SLC5sbd_SGLT1-like"/>
    <property type="match status" value="1"/>
</dbReference>
<feature type="transmembrane region" description="Helical" evidence="7">
    <location>
        <begin position="300"/>
        <end position="320"/>
    </location>
</feature>
<dbReference type="PANTHER" id="PTHR11819">
    <property type="entry name" value="SOLUTE CARRIER FAMILY 5"/>
    <property type="match status" value="1"/>
</dbReference>
<feature type="transmembrane region" description="Helical" evidence="7">
    <location>
        <begin position="86"/>
        <end position="110"/>
    </location>
</feature>
<comment type="similarity">
    <text evidence="2 6">Belongs to the sodium:solute symporter (SSF) (TC 2.A.21) family.</text>
</comment>
<keyword evidence="5 7" id="KW-0472">Membrane</keyword>
<feature type="transmembrane region" description="Helical" evidence="7">
    <location>
        <begin position="48"/>
        <end position="66"/>
    </location>
</feature>
<feature type="transmembrane region" description="Helical" evidence="7">
    <location>
        <begin position="467"/>
        <end position="485"/>
    </location>
</feature>
<dbReference type="Proteomes" id="UP000678393">
    <property type="component" value="Unassembled WGS sequence"/>
</dbReference>
<evidence type="ECO:0000256" key="1">
    <source>
        <dbReference type="ARBA" id="ARBA00004141"/>
    </source>
</evidence>
<dbReference type="Gene3D" id="1.20.1730.10">
    <property type="entry name" value="Sodium/glucose cotransporter"/>
    <property type="match status" value="2"/>
</dbReference>
<dbReference type="PROSITE" id="PS50283">
    <property type="entry name" value="NA_SOLUT_SYMP_3"/>
    <property type="match status" value="1"/>
</dbReference>
<evidence type="ECO:0000256" key="2">
    <source>
        <dbReference type="ARBA" id="ARBA00006434"/>
    </source>
</evidence>
<name>A0A8S3ZHZ2_9EUPU</name>
<dbReference type="PROSITE" id="PS51257">
    <property type="entry name" value="PROKAR_LIPOPROTEIN"/>
    <property type="match status" value="1"/>
</dbReference>
<gene>
    <name evidence="8" type="ORF">CUNI_LOCUS12868</name>
</gene>
<feature type="transmembrane region" description="Helical" evidence="7">
    <location>
        <begin position="361"/>
        <end position="384"/>
    </location>
</feature>
<feature type="transmembrane region" description="Helical" evidence="7">
    <location>
        <begin position="511"/>
        <end position="534"/>
    </location>
</feature>
<dbReference type="InterPro" id="IPR001734">
    <property type="entry name" value="Na/solute_symporter"/>
</dbReference>
<dbReference type="EMBL" id="CAJHNH020002643">
    <property type="protein sequence ID" value="CAG5127310.1"/>
    <property type="molecule type" value="Genomic_DNA"/>
</dbReference>
<sequence length="540" mass="59716">MAEDRLHYGDWIVIAAYFVSVILVGIFSSCKNRGSVGGYFLAGRSMNWIPVGASLFASNIGSGHFVGLAGSGAATGIGIAAFELNAIFILMMLGWLFVPVYIAAGVFTMPEYLRKRFGGQRIRIYLSVLALILYVFTKISADLYSGALFLTQAMPEAEPVCCHHHLVGCFCTLHYRRWTDCCNMDRFHSDNYYGAGAFVLMVMGFIEVGGYEQLRHRYFSSYPNTTLQHLGKKDNYSYSSCGIPPDNAYNLVRSADDNDLPWPGVFIGLTVSSVWYWCSDQVIVQRALAAKNLSHAKAGCLLAAYLKFLPLWLIVFPGMIARVLYTDKVACADPAVCQGVCGQSSCTNIAFPTLVLELMPAGLRGLMLAVMMSALISSLTSIFNSSSTIFTMDIWRRIRKNATEVELMIVGRLCVLILVGVGIAWIPIVQSVTELFHYIQAITSFLSPPICAVYVLAIFWKRTNEAGAFWGLMLGLCIGITRFAWEYSYTNYPCGEGYKSEKPDIISKVHYLHFGILLFGIVFVTVVVISLLTAPIDDIH</sequence>
<feature type="transmembrane region" description="Helical" evidence="7">
    <location>
        <begin position="405"/>
        <end position="426"/>
    </location>
</feature>
<evidence type="ECO:0000313" key="9">
    <source>
        <dbReference type="Proteomes" id="UP000678393"/>
    </source>
</evidence>
<accession>A0A8S3ZHZ2</accession>
<feature type="transmembrane region" description="Helical" evidence="7">
    <location>
        <begin position="438"/>
        <end position="460"/>
    </location>
</feature>
<keyword evidence="4 7" id="KW-1133">Transmembrane helix</keyword>
<dbReference type="Pfam" id="PF00474">
    <property type="entry name" value="SSF"/>
    <property type="match status" value="2"/>
</dbReference>
<evidence type="ECO:0000313" key="8">
    <source>
        <dbReference type="EMBL" id="CAG5127310.1"/>
    </source>
</evidence>
<evidence type="ECO:0000256" key="4">
    <source>
        <dbReference type="ARBA" id="ARBA00022989"/>
    </source>
</evidence>
<evidence type="ECO:0000256" key="7">
    <source>
        <dbReference type="SAM" id="Phobius"/>
    </source>
</evidence>
<organism evidence="8 9">
    <name type="scientific">Candidula unifasciata</name>
    <dbReference type="NCBI Taxonomy" id="100452"/>
    <lineage>
        <taxon>Eukaryota</taxon>
        <taxon>Metazoa</taxon>
        <taxon>Spiralia</taxon>
        <taxon>Lophotrochozoa</taxon>
        <taxon>Mollusca</taxon>
        <taxon>Gastropoda</taxon>
        <taxon>Heterobranchia</taxon>
        <taxon>Euthyneura</taxon>
        <taxon>Panpulmonata</taxon>
        <taxon>Eupulmonata</taxon>
        <taxon>Stylommatophora</taxon>
        <taxon>Helicina</taxon>
        <taxon>Helicoidea</taxon>
        <taxon>Geomitridae</taxon>
        <taxon>Candidula</taxon>
    </lineage>
</organism>
<dbReference type="NCBIfam" id="TIGR00813">
    <property type="entry name" value="sss"/>
    <property type="match status" value="1"/>
</dbReference>
<dbReference type="InterPro" id="IPR038377">
    <property type="entry name" value="Na/Glc_symporter_sf"/>
</dbReference>
<dbReference type="GO" id="GO:0005886">
    <property type="term" value="C:plasma membrane"/>
    <property type="evidence" value="ECO:0007669"/>
    <property type="project" value="TreeGrafter"/>
</dbReference>
<evidence type="ECO:0000256" key="6">
    <source>
        <dbReference type="RuleBase" id="RU362091"/>
    </source>
</evidence>
<comment type="subcellular location">
    <subcellularLocation>
        <location evidence="1">Membrane</location>
        <topology evidence="1">Multi-pass membrane protein</topology>
    </subcellularLocation>
</comment>
<evidence type="ECO:0000256" key="3">
    <source>
        <dbReference type="ARBA" id="ARBA00022692"/>
    </source>
</evidence>